<sequence>MFWLASRASRRFLKPSVSLFAVSSCHLTTATANPYPNFYQNAGLLGPFNQRHRCTPSCVEFDLRLLAHLSSSSSSTGAKNDGNQGCDGAKVDASWIDLYFPRQARPYAKLARLDRPGCSLGLACISVDPTVVLPLYFSGVCWTLVYDTIYAHQDKEDDMKVGVKSTALRFADSTEEGLLGGPYYAFLSAASRQLAWQIWTADLSSRADCNRKCVSSWYDFAFKYS</sequence>
<gene>
    <name evidence="9" type="ORF">DVH24_007702</name>
</gene>
<organism evidence="9 10">
    <name type="scientific">Malus domestica</name>
    <name type="common">Apple</name>
    <name type="synonym">Pyrus malus</name>
    <dbReference type="NCBI Taxonomy" id="3750"/>
    <lineage>
        <taxon>Eukaryota</taxon>
        <taxon>Viridiplantae</taxon>
        <taxon>Streptophyta</taxon>
        <taxon>Embryophyta</taxon>
        <taxon>Tracheophyta</taxon>
        <taxon>Spermatophyta</taxon>
        <taxon>Magnoliopsida</taxon>
        <taxon>eudicotyledons</taxon>
        <taxon>Gunneridae</taxon>
        <taxon>Pentapetalae</taxon>
        <taxon>rosids</taxon>
        <taxon>fabids</taxon>
        <taxon>Rosales</taxon>
        <taxon>Rosaceae</taxon>
        <taxon>Amygdaloideae</taxon>
        <taxon>Maleae</taxon>
        <taxon>Malus</taxon>
    </lineage>
</organism>
<keyword evidence="10" id="KW-1185">Reference proteome</keyword>
<dbReference type="FunFam" id="1.20.120.1780:FF:000001">
    <property type="entry name" value="4-hydroxybenzoate octaprenyltransferase"/>
    <property type="match status" value="1"/>
</dbReference>
<dbReference type="STRING" id="3750.A0A498HG60"/>
<dbReference type="PROSITE" id="PS51257">
    <property type="entry name" value="PROKAR_LIPOPROTEIN"/>
    <property type="match status" value="1"/>
</dbReference>
<feature type="chain" id="PRO_5019807794" evidence="8">
    <location>
        <begin position="33"/>
        <end position="225"/>
    </location>
</feature>
<evidence type="ECO:0000313" key="10">
    <source>
        <dbReference type="Proteomes" id="UP000290289"/>
    </source>
</evidence>
<comment type="subcellular location">
    <subcellularLocation>
        <location evidence="2">Membrane</location>
        <topology evidence="2">Multi-pass membrane protein</topology>
    </subcellularLocation>
</comment>
<dbReference type="GO" id="GO:0016765">
    <property type="term" value="F:transferase activity, transferring alkyl or aryl (other than methyl) groups"/>
    <property type="evidence" value="ECO:0007669"/>
    <property type="project" value="TreeGrafter"/>
</dbReference>
<name>A0A498HG60_MALDO</name>
<comment type="caution">
    <text evidence="9">The sequence shown here is derived from an EMBL/GenBank/DDBJ whole genome shotgun (WGS) entry which is preliminary data.</text>
</comment>
<dbReference type="PANTHER" id="PTHR11048:SF28">
    <property type="entry name" value="4-HYDROXYBENZOATE POLYPRENYLTRANSFERASE, MITOCHONDRIAL"/>
    <property type="match status" value="1"/>
</dbReference>
<dbReference type="Proteomes" id="UP000290289">
    <property type="component" value="Chromosome 16"/>
</dbReference>
<evidence type="ECO:0000256" key="3">
    <source>
        <dbReference type="ARBA" id="ARBA00005985"/>
    </source>
</evidence>
<evidence type="ECO:0000256" key="4">
    <source>
        <dbReference type="ARBA" id="ARBA00022679"/>
    </source>
</evidence>
<evidence type="ECO:0000256" key="5">
    <source>
        <dbReference type="ARBA" id="ARBA00022692"/>
    </source>
</evidence>
<evidence type="ECO:0000256" key="2">
    <source>
        <dbReference type="ARBA" id="ARBA00004141"/>
    </source>
</evidence>
<evidence type="ECO:0000313" key="9">
    <source>
        <dbReference type="EMBL" id="RXH70446.1"/>
    </source>
</evidence>
<reference evidence="9 10" key="1">
    <citation type="submission" date="2018-10" db="EMBL/GenBank/DDBJ databases">
        <title>A high-quality apple genome assembly.</title>
        <authorList>
            <person name="Hu J."/>
        </authorList>
    </citation>
    <scope>NUCLEOTIDE SEQUENCE [LARGE SCALE GENOMIC DNA]</scope>
    <source>
        <strain evidence="10">cv. HFTH1</strain>
        <tissue evidence="9">Young leaf</tissue>
    </source>
</reference>
<dbReference type="InterPro" id="IPR039653">
    <property type="entry name" value="Prenyltransferase"/>
</dbReference>
<dbReference type="GO" id="GO:0006744">
    <property type="term" value="P:ubiquinone biosynthetic process"/>
    <property type="evidence" value="ECO:0007669"/>
    <property type="project" value="TreeGrafter"/>
</dbReference>
<evidence type="ECO:0000256" key="6">
    <source>
        <dbReference type="ARBA" id="ARBA00022989"/>
    </source>
</evidence>
<evidence type="ECO:0000256" key="7">
    <source>
        <dbReference type="ARBA" id="ARBA00023136"/>
    </source>
</evidence>
<keyword evidence="8" id="KW-0732">Signal</keyword>
<comment type="similarity">
    <text evidence="3">Belongs to the UbiA prenyltransferase family.</text>
</comment>
<comment type="cofactor">
    <cofactor evidence="1">
        <name>Mg(2+)</name>
        <dbReference type="ChEBI" id="CHEBI:18420"/>
    </cofactor>
</comment>
<dbReference type="Gene3D" id="1.20.120.1780">
    <property type="entry name" value="UbiA prenyltransferase"/>
    <property type="match status" value="1"/>
</dbReference>
<keyword evidence="5" id="KW-0812">Transmembrane</keyword>
<dbReference type="AlphaFoldDB" id="A0A498HG60"/>
<keyword evidence="7" id="KW-0472">Membrane</keyword>
<keyword evidence="6" id="KW-1133">Transmembrane helix</keyword>
<accession>A0A498HG60</accession>
<dbReference type="EMBL" id="RDQH01000342">
    <property type="protein sequence ID" value="RXH70446.1"/>
    <property type="molecule type" value="Genomic_DNA"/>
</dbReference>
<proteinExistence type="inferred from homology"/>
<evidence type="ECO:0000256" key="1">
    <source>
        <dbReference type="ARBA" id="ARBA00001946"/>
    </source>
</evidence>
<evidence type="ECO:0000256" key="8">
    <source>
        <dbReference type="SAM" id="SignalP"/>
    </source>
</evidence>
<feature type="signal peptide" evidence="8">
    <location>
        <begin position="1"/>
        <end position="32"/>
    </location>
</feature>
<protein>
    <submittedName>
        <fullName evidence="9">Uncharacterized protein</fullName>
    </submittedName>
</protein>
<dbReference type="GO" id="GO:0005743">
    <property type="term" value="C:mitochondrial inner membrane"/>
    <property type="evidence" value="ECO:0007669"/>
    <property type="project" value="TreeGrafter"/>
</dbReference>
<dbReference type="PANTHER" id="PTHR11048">
    <property type="entry name" value="PRENYLTRANSFERASES"/>
    <property type="match status" value="1"/>
</dbReference>
<keyword evidence="4" id="KW-0808">Transferase</keyword>